<name>A0A967C2Y9_9PROT</name>
<evidence type="ECO:0000259" key="10">
    <source>
        <dbReference type="PROSITE" id="PS50893"/>
    </source>
</evidence>
<proteinExistence type="inferred from homology"/>
<dbReference type="NCBIfam" id="TIGR01727">
    <property type="entry name" value="oligo_HPY"/>
    <property type="match status" value="2"/>
</dbReference>
<dbReference type="InterPro" id="IPR003439">
    <property type="entry name" value="ABC_transporter-like_ATP-bd"/>
</dbReference>
<sequence>MDNGGKDYDGPVLECKNLCISYFTRAGEIPAVIDFNMTLHQGESIGLVGESGCGKSTVAMAIMQYLGSNGAIVGGEVLYKGRDLSTFSPEELRQLRGNEIAMVYQEPMASLNPSMTLGRQLMEVPLCHENIDEKEAYDRAVKILSDVKLPDPERVMSVYPHQISGGQQQRVVIAMALLSNPSLLLLDEPTTALDVTVEAGIVELIGEIAGRFNTSMVYISHNLGLILETCDRVNVMYSGVVVEHGSVAEVFDQMRHPYTKGLFGCIPLPGADKTAHPLVPIRGQLPLPHQRPKGCYFGPRCDFFEAGTCDQENLAMTTVPDEPGHTVRCRRWQQIDWDNYHPEGVGAGEMEAGEVVLSINNMKKYYEITDNSIAAMISGKRVRHVKANESITFDARACETVAVVGESGCGKSTFAKVLMGLETATDGMVVFNGKDISQEEVQDRTPAQIGSMQMIFQNPFDTLNPSHTVGSQLARVIRKFGVETDGDKVEARVMELLDLVKLPRDFARRRPRQLSGGQKQRVGIARAFAGNPSTVVADEPVSALDVSVQAAVTGLLMDIQKTYRTTLIFISHDLSLVRYLADRVVVMYLGNIVEQGTTDEVFSPPYHPYTEALLSAVPIADTSINKQRIILEGNLPSVTNPPSGCPFNTRCPRKIGEICETVVPPVFEPIPGHQIACHLSVENFQAMQPVIVQANQPASPAAE</sequence>
<keyword evidence="5" id="KW-0997">Cell inner membrane</keyword>
<dbReference type="GO" id="GO:0015833">
    <property type="term" value="P:peptide transport"/>
    <property type="evidence" value="ECO:0007669"/>
    <property type="project" value="InterPro"/>
</dbReference>
<comment type="caution">
    <text evidence="11">The sequence shown here is derived from an EMBL/GenBank/DDBJ whole genome shotgun (WGS) entry which is preliminary data.</text>
</comment>
<protein>
    <submittedName>
        <fullName evidence="11">ABC transporter ATP-binding protein</fullName>
    </submittedName>
</protein>
<dbReference type="RefSeq" id="WP_167220508.1">
    <property type="nucleotide sequence ID" value="NZ_JAAQPH010000001.1"/>
</dbReference>
<keyword evidence="3" id="KW-0813">Transport</keyword>
<evidence type="ECO:0000256" key="2">
    <source>
        <dbReference type="ARBA" id="ARBA00005417"/>
    </source>
</evidence>
<dbReference type="AlphaFoldDB" id="A0A967C2Y9"/>
<organism evidence="11 12">
    <name type="scientific">Pelagibius litoralis</name>
    <dbReference type="NCBI Taxonomy" id="374515"/>
    <lineage>
        <taxon>Bacteria</taxon>
        <taxon>Pseudomonadati</taxon>
        <taxon>Pseudomonadota</taxon>
        <taxon>Alphaproteobacteria</taxon>
        <taxon>Rhodospirillales</taxon>
        <taxon>Rhodovibrionaceae</taxon>
        <taxon>Pelagibius</taxon>
    </lineage>
</organism>
<comment type="similarity">
    <text evidence="2">Belongs to the ABC transporter superfamily.</text>
</comment>
<dbReference type="Proteomes" id="UP000761264">
    <property type="component" value="Unassembled WGS sequence"/>
</dbReference>
<evidence type="ECO:0000256" key="3">
    <source>
        <dbReference type="ARBA" id="ARBA00022448"/>
    </source>
</evidence>
<dbReference type="NCBIfam" id="NF007739">
    <property type="entry name" value="PRK10419.1"/>
    <property type="match status" value="2"/>
</dbReference>
<comment type="subcellular location">
    <subcellularLocation>
        <location evidence="1">Cell inner membrane</location>
        <topology evidence="1">Peripheral membrane protein</topology>
    </subcellularLocation>
</comment>
<dbReference type="Pfam" id="PF00005">
    <property type="entry name" value="ABC_tran"/>
    <property type="match status" value="2"/>
</dbReference>
<keyword evidence="4" id="KW-1003">Cell membrane</keyword>
<evidence type="ECO:0000256" key="9">
    <source>
        <dbReference type="ARBA" id="ARBA00023136"/>
    </source>
</evidence>
<dbReference type="PANTHER" id="PTHR43297:SF14">
    <property type="entry name" value="ATPASE AAA-TYPE CORE DOMAIN-CONTAINING PROTEIN"/>
    <property type="match status" value="1"/>
</dbReference>
<dbReference type="Gene3D" id="3.40.50.300">
    <property type="entry name" value="P-loop containing nucleotide triphosphate hydrolases"/>
    <property type="match status" value="2"/>
</dbReference>
<dbReference type="Pfam" id="PF08352">
    <property type="entry name" value="oligo_HPY"/>
    <property type="match status" value="2"/>
</dbReference>
<keyword evidence="7 11" id="KW-0067">ATP-binding</keyword>
<dbReference type="NCBIfam" id="NF008453">
    <property type="entry name" value="PRK11308.1"/>
    <property type="match status" value="2"/>
</dbReference>
<dbReference type="EMBL" id="JAAQPH010000001">
    <property type="protein sequence ID" value="NIA67200.1"/>
    <property type="molecule type" value="Genomic_DNA"/>
</dbReference>
<keyword evidence="12" id="KW-1185">Reference proteome</keyword>
<evidence type="ECO:0000256" key="8">
    <source>
        <dbReference type="ARBA" id="ARBA00022967"/>
    </source>
</evidence>
<dbReference type="InterPro" id="IPR050388">
    <property type="entry name" value="ABC_Ni/Peptide_Import"/>
</dbReference>
<dbReference type="GO" id="GO:0055085">
    <property type="term" value="P:transmembrane transport"/>
    <property type="evidence" value="ECO:0007669"/>
    <property type="project" value="UniProtKB-ARBA"/>
</dbReference>
<dbReference type="PANTHER" id="PTHR43297">
    <property type="entry name" value="OLIGOPEPTIDE TRANSPORT ATP-BINDING PROTEIN APPD"/>
    <property type="match status" value="1"/>
</dbReference>
<evidence type="ECO:0000256" key="5">
    <source>
        <dbReference type="ARBA" id="ARBA00022519"/>
    </source>
</evidence>
<dbReference type="FunFam" id="3.40.50.300:FF:000016">
    <property type="entry name" value="Oligopeptide ABC transporter ATP-binding component"/>
    <property type="match status" value="2"/>
</dbReference>
<keyword evidence="8" id="KW-1278">Translocase</keyword>
<dbReference type="PROSITE" id="PS50893">
    <property type="entry name" value="ABC_TRANSPORTER_2"/>
    <property type="match status" value="2"/>
</dbReference>
<dbReference type="GO" id="GO:0016887">
    <property type="term" value="F:ATP hydrolysis activity"/>
    <property type="evidence" value="ECO:0007669"/>
    <property type="project" value="InterPro"/>
</dbReference>
<feature type="domain" description="ABC transporter" evidence="10">
    <location>
        <begin position="357"/>
        <end position="614"/>
    </location>
</feature>
<dbReference type="SUPFAM" id="SSF52540">
    <property type="entry name" value="P-loop containing nucleoside triphosphate hydrolases"/>
    <property type="match status" value="2"/>
</dbReference>
<evidence type="ECO:0000256" key="4">
    <source>
        <dbReference type="ARBA" id="ARBA00022475"/>
    </source>
</evidence>
<evidence type="ECO:0000256" key="7">
    <source>
        <dbReference type="ARBA" id="ARBA00022840"/>
    </source>
</evidence>
<dbReference type="GO" id="GO:0005886">
    <property type="term" value="C:plasma membrane"/>
    <property type="evidence" value="ECO:0007669"/>
    <property type="project" value="UniProtKB-SubCell"/>
</dbReference>
<dbReference type="PROSITE" id="PS00211">
    <property type="entry name" value="ABC_TRANSPORTER_1"/>
    <property type="match status" value="2"/>
</dbReference>
<evidence type="ECO:0000313" key="11">
    <source>
        <dbReference type="EMBL" id="NIA67200.1"/>
    </source>
</evidence>
<dbReference type="GO" id="GO:0005524">
    <property type="term" value="F:ATP binding"/>
    <property type="evidence" value="ECO:0007669"/>
    <property type="project" value="UniProtKB-KW"/>
</dbReference>
<keyword evidence="6" id="KW-0547">Nucleotide-binding</keyword>
<dbReference type="CDD" id="cd03257">
    <property type="entry name" value="ABC_NikE_OppD_transporters"/>
    <property type="match status" value="2"/>
</dbReference>
<dbReference type="InterPro" id="IPR003593">
    <property type="entry name" value="AAA+_ATPase"/>
</dbReference>
<evidence type="ECO:0000256" key="6">
    <source>
        <dbReference type="ARBA" id="ARBA00022741"/>
    </source>
</evidence>
<keyword evidence="9" id="KW-0472">Membrane</keyword>
<dbReference type="InterPro" id="IPR027417">
    <property type="entry name" value="P-loop_NTPase"/>
</dbReference>
<reference evidence="11" key="1">
    <citation type="submission" date="2020-03" db="EMBL/GenBank/DDBJ databases">
        <title>Genome of Pelagibius litoralis DSM 21314T.</title>
        <authorList>
            <person name="Wang G."/>
        </authorList>
    </citation>
    <scope>NUCLEOTIDE SEQUENCE</scope>
    <source>
        <strain evidence="11">DSM 21314</strain>
    </source>
</reference>
<dbReference type="InterPro" id="IPR017871">
    <property type="entry name" value="ABC_transporter-like_CS"/>
</dbReference>
<feature type="domain" description="ABC transporter" evidence="10">
    <location>
        <begin position="13"/>
        <end position="263"/>
    </location>
</feature>
<dbReference type="SMART" id="SM00382">
    <property type="entry name" value="AAA"/>
    <property type="match status" value="2"/>
</dbReference>
<evidence type="ECO:0000313" key="12">
    <source>
        <dbReference type="Proteomes" id="UP000761264"/>
    </source>
</evidence>
<accession>A0A967C2Y9</accession>
<gene>
    <name evidence="11" type="ORF">HBA54_01185</name>
</gene>
<dbReference type="InterPro" id="IPR013563">
    <property type="entry name" value="Oligopep_ABC_C"/>
</dbReference>
<evidence type="ECO:0000256" key="1">
    <source>
        <dbReference type="ARBA" id="ARBA00004417"/>
    </source>
</evidence>